<proteinExistence type="inferred from homology"/>
<dbReference type="PANTHER" id="PTHR42733:SF12">
    <property type="entry name" value="PROTEINASE"/>
    <property type="match status" value="1"/>
</dbReference>
<feature type="domain" description="DJ-1/PfpI" evidence="2">
    <location>
        <begin position="9"/>
        <end position="181"/>
    </location>
</feature>
<keyword evidence="4" id="KW-1185">Reference proteome</keyword>
<evidence type="ECO:0000313" key="3">
    <source>
        <dbReference type="EMBL" id="SDV01825.1"/>
    </source>
</evidence>
<dbReference type="InterPro" id="IPR029062">
    <property type="entry name" value="Class_I_gatase-like"/>
</dbReference>
<evidence type="ECO:0000256" key="1">
    <source>
        <dbReference type="ARBA" id="ARBA00008542"/>
    </source>
</evidence>
<comment type="similarity">
    <text evidence="1">Belongs to the peptidase C56 family.</text>
</comment>
<keyword evidence="3" id="KW-0378">Hydrolase</keyword>
<dbReference type="EMBL" id="LT629799">
    <property type="protein sequence ID" value="SDV01825.1"/>
    <property type="molecule type" value="Genomic_DNA"/>
</dbReference>
<organism evidence="3 4">
    <name type="scientific">Microlunatus sagamiharensis</name>
    <dbReference type="NCBI Taxonomy" id="546874"/>
    <lineage>
        <taxon>Bacteria</taxon>
        <taxon>Bacillati</taxon>
        <taxon>Actinomycetota</taxon>
        <taxon>Actinomycetes</taxon>
        <taxon>Propionibacteriales</taxon>
        <taxon>Propionibacteriaceae</taxon>
        <taxon>Microlunatus</taxon>
    </lineage>
</organism>
<gene>
    <name evidence="3" type="ORF">SAMN04488544_3541</name>
</gene>
<dbReference type="STRING" id="546874.SAMN04488544_3541"/>
<evidence type="ECO:0000259" key="2">
    <source>
        <dbReference type="Pfam" id="PF01965"/>
    </source>
</evidence>
<dbReference type="GO" id="GO:0008233">
    <property type="term" value="F:peptidase activity"/>
    <property type="evidence" value="ECO:0007669"/>
    <property type="project" value="UniProtKB-KW"/>
</dbReference>
<dbReference type="SUPFAM" id="SSF52317">
    <property type="entry name" value="Class I glutamine amidotransferase-like"/>
    <property type="match status" value="1"/>
</dbReference>
<dbReference type="CDD" id="cd03134">
    <property type="entry name" value="GATase1_PfpI_like"/>
    <property type="match status" value="1"/>
</dbReference>
<dbReference type="Pfam" id="PF01965">
    <property type="entry name" value="DJ-1_PfpI"/>
    <property type="match status" value="1"/>
</dbReference>
<dbReference type="NCBIfam" id="TIGR01382">
    <property type="entry name" value="PfpI"/>
    <property type="match status" value="1"/>
</dbReference>
<dbReference type="RefSeq" id="WP_091080859.1">
    <property type="nucleotide sequence ID" value="NZ_LT629799.1"/>
</dbReference>
<protein>
    <submittedName>
        <fullName evidence="3">Protease I</fullName>
    </submittedName>
</protein>
<sequence>MADELNGRTVAFLMANAGVEQAELTGPRDALTKAGAKVVLLAPEKGEIQAFNNDVEKADTFDADLAVGDADPADYDLLVLPGGTTNPDALRLEDDAVAFVKTFAGSGKPVGAICHGPWTLIEADVVRGKTLASWPSLKTDITNAGGTWKDEQVFRCPANGWVLISSRNPDDIPAFGEALVKELSA</sequence>
<dbReference type="Gene3D" id="3.40.50.880">
    <property type="match status" value="1"/>
</dbReference>
<dbReference type="AlphaFoldDB" id="A0A1H2N9Q1"/>
<accession>A0A1H2N9Q1</accession>
<dbReference type="Proteomes" id="UP000198825">
    <property type="component" value="Chromosome I"/>
</dbReference>
<dbReference type="InterPro" id="IPR006286">
    <property type="entry name" value="C56_PfpI-like"/>
</dbReference>
<dbReference type="GO" id="GO:0006508">
    <property type="term" value="P:proteolysis"/>
    <property type="evidence" value="ECO:0007669"/>
    <property type="project" value="UniProtKB-KW"/>
</dbReference>
<dbReference type="PROSITE" id="PS51276">
    <property type="entry name" value="PEPTIDASE_C56_PFPI"/>
    <property type="match status" value="1"/>
</dbReference>
<keyword evidence="3" id="KW-0645">Protease</keyword>
<name>A0A1H2N9Q1_9ACTN</name>
<dbReference type="PANTHER" id="PTHR42733">
    <property type="entry name" value="DJ-1 PROTEIN"/>
    <property type="match status" value="1"/>
</dbReference>
<evidence type="ECO:0000313" key="4">
    <source>
        <dbReference type="Proteomes" id="UP000198825"/>
    </source>
</evidence>
<dbReference type="InterPro" id="IPR002818">
    <property type="entry name" value="DJ-1/PfpI"/>
</dbReference>
<reference evidence="4" key="1">
    <citation type="submission" date="2016-10" db="EMBL/GenBank/DDBJ databases">
        <authorList>
            <person name="Varghese N."/>
            <person name="Submissions S."/>
        </authorList>
    </citation>
    <scope>NUCLEOTIDE SEQUENCE [LARGE SCALE GENOMIC DNA]</scope>
    <source>
        <strain evidence="4">DSM 21743</strain>
    </source>
</reference>
<dbReference type="OrthoDB" id="9792284at2"/>